<evidence type="ECO:0000313" key="2">
    <source>
        <dbReference type="EMBL" id="SDF93403.1"/>
    </source>
</evidence>
<dbReference type="InterPro" id="IPR034079">
    <property type="entry name" value="R3H_KhpB"/>
</dbReference>
<reference evidence="2 3" key="1">
    <citation type="submission" date="2016-10" db="EMBL/GenBank/DDBJ databases">
        <authorList>
            <person name="de Groot N.N."/>
        </authorList>
    </citation>
    <scope>NUCLEOTIDE SEQUENCE [LARGE SCALE GENOMIC DNA]</scope>
    <source>
        <strain evidence="2 3">GAS232</strain>
    </source>
</reference>
<feature type="domain" description="R3H" evidence="1">
    <location>
        <begin position="97"/>
        <end position="163"/>
    </location>
</feature>
<dbReference type="InterPro" id="IPR039247">
    <property type="entry name" value="KhpB"/>
</dbReference>
<protein>
    <submittedName>
        <fullName evidence="2">SpoIIIJ-associated protein</fullName>
    </submittedName>
</protein>
<dbReference type="CDD" id="cd02644">
    <property type="entry name" value="R3H_jag"/>
    <property type="match status" value="1"/>
</dbReference>
<organism evidence="2 3">
    <name type="scientific">Terriglobus roseus</name>
    <dbReference type="NCBI Taxonomy" id="392734"/>
    <lineage>
        <taxon>Bacteria</taxon>
        <taxon>Pseudomonadati</taxon>
        <taxon>Acidobacteriota</taxon>
        <taxon>Terriglobia</taxon>
        <taxon>Terriglobales</taxon>
        <taxon>Acidobacteriaceae</taxon>
        <taxon>Terriglobus</taxon>
    </lineage>
</organism>
<dbReference type="PANTHER" id="PTHR35800">
    <property type="entry name" value="PROTEIN JAG"/>
    <property type="match status" value="1"/>
</dbReference>
<dbReference type="PROSITE" id="PS51061">
    <property type="entry name" value="R3H"/>
    <property type="match status" value="1"/>
</dbReference>
<dbReference type="EMBL" id="LT629690">
    <property type="protein sequence ID" value="SDF93403.1"/>
    <property type="molecule type" value="Genomic_DNA"/>
</dbReference>
<dbReference type="Proteomes" id="UP000182427">
    <property type="component" value="Chromosome I"/>
</dbReference>
<name>A0A1G7Q4J2_9BACT</name>
<dbReference type="Gene3D" id="3.30.300.20">
    <property type="match status" value="1"/>
</dbReference>
<dbReference type="SMART" id="SM00393">
    <property type="entry name" value="R3H"/>
    <property type="match status" value="1"/>
</dbReference>
<dbReference type="GO" id="GO:0003723">
    <property type="term" value="F:RNA binding"/>
    <property type="evidence" value="ECO:0007669"/>
    <property type="project" value="InterPro"/>
</dbReference>
<dbReference type="Pfam" id="PF01424">
    <property type="entry name" value="R3H"/>
    <property type="match status" value="1"/>
</dbReference>
<dbReference type="InterPro" id="IPR001374">
    <property type="entry name" value="R3H_dom"/>
</dbReference>
<dbReference type="AlphaFoldDB" id="A0A1G7Q4J2"/>
<dbReference type="InterPro" id="IPR015946">
    <property type="entry name" value="KH_dom-like_a/b"/>
</dbReference>
<gene>
    <name evidence="2" type="ORF">SAMN05444167_3743</name>
</gene>
<dbReference type="SUPFAM" id="SSF82708">
    <property type="entry name" value="R3H domain"/>
    <property type="match status" value="1"/>
</dbReference>
<proteinExistence type="predicted"/>
<sequence>MQDLKTAAQQTHDFLKMLTTTGGFKLRFRIVAGAGAADPDGLEDRLIYVELSGPDEQMLIHRDGELLRSLEHVCAKILRLEPEEHDRISFDACGYKAERNREILDLAEEGIEAVKNSRKPYRFEPMSSRERRMLHLALKKAEGLRTESSGEGPNRFVVLYPEGWQARERDDRAAKIRERFRRR</sequence>
<dbReference type="PANTHER" id="PTHR35800:SF1">
    <property type="entry name" value="RNA-BINDING PROTEIN KHPB"/>
    <property type="match status" value="1"/>
</dbReference>
<dbReference type="Gene3D" id="3.30.1370.50">
    <property type="entry name" value="R3H-like domain"/>
    <property type="match status" value="1"/>
</dbReference>
<dbReference type="InterPro" id="IPR036867">
    <property type="entry name" value="R3H_dom_sf"/>
</dbReference>
<dbReference type="OrthoDB" id="9794483at2"/>
<evidence type="ECO:0000313" key="3">
    <source>
        <dbReference type="Proteomes" id="UP000182427"/>
    </source>
</evidence>
<keyword evidence="3" id="KW-1185">Reference proteome</keyword>
<accession>A0A1G7Q4J2</accession>
<evidence type="ECO:0000259" key="1">
    <source>
        <dbReference type="PROSITE" id="PS51061"/>
    </source>
</evidence>